<dbReference type="Proteomes" id="UP000240760">
    <property type="component" value="Unassembled WGS sequence"/>
</dbReference>
<protein>
    <submittedName>
        <fullName evidence="1">Uncharacterized protein</fullName>
    </submittedName>
</protein>
<accession>A0A2T4CGC8</accession>
<reference evidence="1 2" key="1">
    <citation type="submission" date="2016-07" db="EMBL/GenBank/DDBJ databases">
        <title>Multiple horizontal gene transfer events from other fungi enriched the ability of initially mycotrophic Trichoderma (Ascomycota) to feed on dead plant biomass.</title>
        <authorList>
            <consortium name="DOE Joint Genome Institute"/>
            <person name="Aerts A."/>
            <person name="Atanasova L."/>
            <person name="Chenthamara K."/>
            <person name="Zhang J."/>
            <person name="Grujic M."/>
            <person name="Henrissat B."/>
            <person name="Kuo A."/>
            <person name="Salamov A."/>
            <person name="Lipzen A."/>
            <person name="Labutti K."/>
            <person name="Barry K."/>
            <person name="Miao Y."/>
            <person name="Rahimi M.J."/>
            <person name="Shen Q."/>
            <person name="Grigoriev I.V."/>
            <person name="Kubicek C.P."/>
            <person name="Druzhinina I.S."/>
        </authorList>
    </citation>
    <scope>NUCLEOTIDE SEQUENCE [LARGE SCALE GENOMIC DNA]</scope>
    <source>
        <strain evidence="1 2">ATCC 18648</strain>
    </source>
</reference>
<proteinExistence type="predicted"/>
<organism evidence="1 2">
    <name type="scientific">Trichoderma longibrachiatum ATCC 18648</name>
    <dbReference type="NCBI Taxonomy" id="983965"/>
    <lineage>
        <taxon>Eukaryota</taxon>
        <taxon>Fungi</taxon>
        <taxon>Dikarya</taxon>
        <taxon>Ascomycota</taxon>
        <taxon>Pezizomycotina</taxon>
        <taxon>Sordariomycetes</taxon>
        <taxon>Hypocreomycetidae</taxon>
        <taxon>Hypocreales</taxon>
        <taxon>Hypocreaceae</taxon>
        <taxon>Trichoderma</taxon>
    </lineage>
</organism>
<gene>
    <name evidence="1" type="ORF">M440DRAFT_1398008</name>
</gene>
<evidence type="ECO:0000313" key="2">
    <source>
        <dbReference type="Proteomes" id="UP000240760"/>
    </source>
</evidence>
<evidence type="ECO:0000313" key="1">
    <source>
        <dbReference type="EMBL" id="PTB80631.1"/>
    </source>
</evidence>
<dbReference type="AlphaFoldDB" id="A0A2T4CGC8"/>
<sequence length="54" mass="5832">MAVKKDMATTGSACYCPKLETVCWRDAGLSLLLSYSPVNHAVCLLAEGMLVLRT</sequence>
<keyword evidence="2" id="KW-1185">Reference proteome</keyword>
<name>A0A2T4CGC8_TRILO</name>
<dbReference type="EMBL" id="KZ679127">
    <property type="protein sequence ID" value="PTB80631.1"/>
    <property type="molecule type" value="Genomic_DNA"/>
</dbReference>